<evidence type="ECO:0008006" key="4">
    <source>
        <dbReference type="Google" id="ProtNLM"/>
    </source>
</evidence>
<proteinExistence type="predicted"/>
<keyword evidence="1" id="KW-0812">Transmembrane</keyword>
<protein>
    <recommendedName>
        <fullName evidence="4">Tetratricopeptide repeat protein</fullName>
    </recommendedName>
</protein>
<keyword evidence="1" id="KW-1133">Transmembrane helix</keyword>
<keyword evidence="1" id="KW-0472">Membrane</keyword>
<evidence type="ECO:0000313" key="2">
    <source>
        <dbReference type="EMBL" id="TDP60243.1"/>
    </source>
</evidence>
<dbReference type="EMBL" id="SNXR01000012">
    <property type="protein sequence ID" value="TDP60243.1"/>
    <property type="molecule type" value="Genomic_DNA"/>
</dbReference>
<dbReference type="SUPFAM" id="SSF48452">
    <property type="entry name" value="TPR-like"/>
    <property type="match status" value="1"/>
</dbReference>
<sequence>MDHEELIEKYFANSLNNDEQSMFDQLMQTNDTFREQVVYEAEVQKAITLNERQALKKKLQSFETKKPKRNYTVWYVAASFAVMLGIGFWTFSNDFDTNAVYEEYYQSYPNVVAPTVRGENSTDIKSEAFYTYDRGDYAKALTLFSKLYDTEKEDYSLFYKSLSLMELKRYDEALTSFEQFDLKKNNGFTPYVKWYKALTLVKLEQEEKALVLLQELANSTNPMQKMAKDIITDLN</sequence>
<dbReference type="InterPro" id="IPR011990">
    <property type="entry name" value="TPR-like_helical_dom_sf"/>
</dbReference>
<feature type="transmembrane region" description="Helical" evidence="1">
    <location>
        <begin position="72"/>
        <end position="91"/>
    </location>
</feature>
<reference evidence="2 3" key="1">
    <citation type="submission" date="2019-03" db="EMBL/GenBank/DDBJ databases">
        <title>Genomic Encyclopedia of Archaeal and Bacterial Type Strains, Phase II (KMG-II): from individual species to whole genera.</title>
        <authorList>
            <person name="Goeker M."/>
        </authorList>
    </citation>
    <scope>NUCLEOTIDE SEQUENCE [LARGE SCALE GENOMIC DNA]</scope>
    <source>
        <strain evidence="2 3">DSM 25687</strain>
    </source>
</reference>
<name>A0A4R6QEA0_9FLAO</name>
<evidence type="ECO:0000256" key="1">
    <source>
        <dbReference type="SAM" id="Phobius"/>
    </source>
</evidence>
<dbReference type="Proteomes" id="UP000295260">
    <property type="component" value="Unassembled WGS sequence"/>
</dbReference>
<dbReference type="Gene3D" id="1.25.40.10">
    <property type="entry name" value="Tetratricopeptide repeat domain"/>
    <property type="match status" value="1"/>
</dbReference>
<gene>
    <name evidence="2" type="ORF">BC748_1223</name>
</gene>
<dbReference type="AlphaFoldDB" id="A0A4R6QEA0"/>
<accession>A0A4R6QEA0</accession>
<keyword evidence="3" id="KW-1185">Reference proteome</keyword>
<dbReference type="OrthoDB" id="979271at2"/>
<dbReference type="RefSeq" id="WP_133532528.1">
    <property type="nucleotide sequence ID" value="NZ_SNXR01000012.1"/>
</dbReference>
<comment type="caution">
    <text evidence="2">The sequence shown here is derived from an EMBL/GenBank/DDBJ whole genome shotgun (WGS) entry which is preliminary data.</text>
</comment>
<organism evidence="2 3">
    <name type="scientific">Flavobacterium dankookense</name>
    <dbReference type="NCBI Taxonomy" id="706186"/>
    <lineage>
        <taxon>Bacteria</taxon>
        <taxon>Pseudomonadati</taxon>
        <taxon>Bacteroidota</taxon>
        <taxon>Flavobacteriia</taxon>
        <taxon>Flavobacteriales</taxon>
        <taxon>Flavobacteriaceae</taxon>
        <taxon>Flavobacterium</taxon>
    </lineage>
</organism>
<evidence type="ECO:0000313" key="3">
    <source>
        <dbReference type="Proteomes" id="UP000295260"/>
    </source>
</evidence>